<sequence>MLDSKPLEFAQERSSNFSTATTSGERYASGLESNLPRSSAPLYYGNDNDVITATDGNQTIYAGDGNNIVLTGSDRDLIYAGSGNDIINLGDGNNIVNAAGGNNRVLTGAGNDLVFVGNGSNAIYTGAGNDIIYAGTGRNRINAGTGNDTVFFGSSVNQLILSGGEGEVTVYGFKANSDRLRLGGDIAAQSLKFETEGKDTLVISGSDLLATLKDATVGVKSLVPAGTPLFSYEVVDLGAPTTYPNSTSVAGNVINDRGQIAGRAATGNPSASASPTTPVNVPYIWENGSIKLLTLTGDKIGGPDGGTTVTMPGRGGLINAINNQGMIVGAGDQPYPTGAGDRGLKWTANTDGTYSLTINQYEGVTAGTPTGSSFGTGPYAAESYYFDINNSGQIAGRNIYDGDDHSRPIYLDANGNKFDLSDLGGDTGTARGINNLGQIVGLVDGDGELNDITVNTAVVWEQDATGEYILKNLGTFGYDQSSGRDINDVGQIIGTVTSGTGTTAITQAFIYQDGEIALLGGFGGTTESANGINQFGQVVGSAQNVGRQNRAFVWNDGTIFDLNNSVSNPAALSVNGSAVTLTSATGINNFGDIVANGSYTYRDAAGTTQTGTRAYLLRAVV</sequence>
<name>A0ABT3B446_9CYAN</name>
<keyword evidence="2" id="KW-0964">Secreted</keyword>
<dbReference type="Gene3D" id="2.150.10.10">
    <property type="entry name" value="Serralysin-like metalloprotease, C-terminal"/>
    <property type="match status" value="2"/>
</dbReference>
<dbReference type="PANTHER" id="PTHR38340">
    <property type="entry name" value="S-LAYER PROTEIN"/>
    <property type="match status" value="1"/>
</dbReference>
<dbReference type="NCBIfam" id="TIGR02913">
    <property type="entry name" value="HAF_rpt"/>
    <property type="match status" value="2"/>
</dbReference>
<comment type="subcellular location">
    <subcellularLocation>
        <location evidence="1">Secreted</location>
    </subcellularLocation>
</comment>
<dbReference type="RefSeq" id="WP_263747783.1">
    <property type="nucleotide sequence ID" value="NZ_JAOWRF010000316.1"/>
</dbReference>
<evidence type="ECO:0000256" key="2">
    <source>
        <dbReference type="ARBA" id="ARBA00022525"/>
    </source>
</evidence>
<evidence type="ECO:0000313" key="4">
    <source>
        <dbReference type="EMBL" id="MCV3216137.1"/>
    </source>
</evidence>
<comment type="caution">
    <text evidence="4">The sequence shown here is derived from an EMBL/GenBank/DDBJ whole genome shotgun (WGS) entry which is preliminary data.</text>
</comment>
<proteinExistence type="predicted"/>
<protein>
    <recommendedName>
        <fullName evidence="6">Hemolysin-type calcium-binding region</fullName>
    </recommendedName>
</protein>
<dbReference type="Proteomes" id="UP001526143">
    <property type="component" value="Unassembled WGS sequence"/>
</dbReference>
<dbReference type="SUPFAM" id="SSF51120">
    <property type="entry name" value="beta-Roll"/>
    <property type="match status" value="1"/>
</dbReference>
<evidence type="ECO:0000256" key="1">
    <source>
        <dbReference type="ARBA" id="ARBA00004613"/>
    </source>
</evidence>
<dbReference type="InterPro" id="IPR014262">
    <property type="entry name" value="HAF_rpt"/>
</dbReference>
<reference evidence="4 5" key="1">
    <citation type="submission" date="2022-10" db="EMBL/GenBank/DDBJ databases">
        <title>Identification of biosynthetic pathway for the production of the potent trypsin inhibitor radiosumin.</title>
        <authorList>
            <person name="Fewer D.P."/>
            <person name="Delbaje E."/>
            <person name="Ouyang X."/>
            <person name="Agostino P.D."/>
            <person name="Wahlsten M."/>
            <person name="Jokela J."/>
            <person name="Permi P."/>
            <person name="Haapaniemi E."/>
            <person name="Koistinen H."/>
        </authorList>
    </citation>
    <scope>NUCLEOTIDE SEQUENCE [LARGE SCALE GENOMIC DNA]</scope>
    <source>
        <strain evidence="4 5">NIES-515</strain>
    </source>
</reference>
<dbReference type="InterPro" id="IPR011049">
    <property type="entry name" value="Serralysin-like_metalloprot_C"/>
</dbReference>
<evidence type="ECO:0000313" key="5">
    <source>
        <dbReference type="Proteomes" id="UP001526143"/>
    </source>
</evidence>
<dbReference type="InterPro" id="IPR050557">
    <property type="entry name" value="RTX_toxin/Mannuronan_C5-epim"/>
</dbReference>
<dbReference type="InterPro" id="IPR001343">
    <property type="entry name" value="Hemolysn_Ca-bd"/>
</dbReference>
<dbReference type="PANTHER" id="PTHR38340:SF1">
    <property type="entry name" value="S-LAYER PROTEIN"/>
    <property type="match status" value="1"/>
</dbReference>
<accession>A0ABT3B446</accession>
<organism evidence="4 5">
    <name type="scientific">Plectonema radiosum NIES-515</name>
    <dbReference type="NCBI Taxonomy" id="2986073"/>
    <lineage>
        <taxon>Bacteria</taxon>
        <taxon>Bacillati</taxon>
        <taxon>Cyanobacteriota</taxon>
        <taxon>Cyanophyceae</taxon>
        <taxon>Oscillatoriophycideae</taxon>
        <taxon>Oscillatoriales</taxon>
        <taxon>Microcoleaceae</taxon>
        <taxon>Plectonema</taxon>
    </lineage>
</organism>
<keyword evidence="5" id="KW-1185">Reference proteome</keyword>
<gene>
    <name evidence="4" type="ORF">OGM63_21935</name>
</gene>
<dbReference type="PRINTS" id="PR00313">
    <property type="entry name" value="CABNDNGRPT"/>
</dbReference>
<feature type="compositionally biased region" description="Polar residues" evidence="3">
    <location>
        <begin position="12"/>
        <end position="24"/>
    </location>
</feature>
<evidence type="ECO:0008006" key="6">
    <source>
        <dbReference type="Google" id="ProtNLM"/>
    </source>
</evidence>
<evidence type="ECO:0000256" key="3">
    <source>
        <dbReference type="SAM" id="MobiDB-lite"/>
    </source>
</evidence>
<dbReference type="Pfam" id="PF00353">
    <property type="entry name" value="HemolysinCabind"/>
    <property type="match status" value="2"/>
</dbReference>
<feature type="region of interest" description="Disordered" evidence="3">
    <location>
        <begin position="1"/>
        <end position="33"/>
    </location>
</feature>
<dbReference type="EMBL" id="JAOWRF010000316">
    <property type="protein sequence ID" value="MCV3216137.1"/>
    <property type="molecule type" value="Genomic_DNA"/>
</dbReference>